<evidence type="ECO:0000313" key="1">
    <source>
        <dbReference type="EMBL" id="TWT97117.1"/>
    </source>
</evidence>
<dbReference type="Gene3D" id="1.10.287.470">
    <property type="entry name" value="Helix hairpin bin"/>
    <property type="match status" value="1"/>
</dbReference>
<sequence length="139" mass="14878">MAEVLSAKASLLIANGGLELAELQLSYTDLRATVAGVVTTRQAEAGQVVVAGAPVYTIAVDGERDVVLDAFPPGPPEKNNIDLSLQSAPPIKAVGFIREMSPKIDPTNGTVRVKVGVKNHNGVSPRRRFISRSKRVDYW</sequence>
<protein>
    <submittedName>
        <fullName evidence="1">Putative efflux pump membrane fusion protein</fullName>
    </submittedName>
</protein>
<dbReference type="PANTHER" id="PTHR30469:SF38">
    <property type="entry name" value="HLYD FAMILY SECRETION PROTEIN"/>
    <property type="match status" value="1"/>
</dbReference>
<dbReference type="PANTHER" id="PTHR30469">
    <property type="entry name" value="MULTIDRUG RESISTANCE PROTEIN MDTA"/>
    <property type="match status" value="1"/>
</dbReference>
<dbReference type="EMBL" id="SJPM01000004">
    <property type="protein sequence ID" value="TWT97117.1"/>
    <property type="molecule type" value="Genomic_DNA"/>
</dbReference>
<name>A0A5C6ACJ8_9BACT</name>
<keyword evidence="2" id="KW-1185">Reference proteome</keyword>
<gene>
    <name evidence="1" type="ORF">Pla100_22660</name>
</gene>
<organism evidence="1 2">
    <name type="scientific">Neorhodopirellula pilleata</name>
    <dbReference type="NCBI Taxonomy" id="2714738"/>
    <lineage>
        <taxon>Bacteria</taxon>
        <taxon>Pseudomonadati</taxon>
        <taxon>Planctomycetota</taxon>
        <taxon>Planctomycetia</taxon>
        <taxon>Pirellulales</taxon>
        <taxon>Pirellulaceae</taxon>
        <taxon>Neorhodopirellula</taxon>
    </lineage>
</organism>
<accession>A0A5C6ACJ8</accession>
<dbReference type="Proteomes" id="UP000316213">
    <property type="component" value="Unassembled WGS sequence"/>
</dbReference>
<dbReference type="RefSeq" id="WP_146577773.1">
    <property type="nucleotide sequence ID" value="NZ_SJPM01000004.1"/>
</dbReference>
<dbReference type="GO" id="GO:0015562">
    <property type="term" value="F:efflux transmembrane transporter activity"/>
    <property type="evidence" value="ECO:0007669"/>
    <property type="project" value="TreeGrafter"/>
</dbReference>
<comment type="caution">
    <text evidence="1">The sequence shown here is derived from an EMBL/GenBank/DDBJ whole genome shotgun (WGS) entry which is preliminary data.</text>
</comment>
<evidence type="ECO:0000313" key="2">
    <source>
        <dbReference type="Proteomes" id="UP000316213"/>
    </source>
</evidence>
<dbReference type="GO" id="GO:1990281">
    <property type="term" value="C:efflux pump complex"/>
    <property type="evidence" value="ECO:0007669"/>
    <property type="project" value="TreeGrafter"/>
</dbReference>
<reference evidence="1 2" key="1">
    <citation type="submission" date="2019-02" db="EMBL/GenBank/DDBJ databases">
        <title>Deep-cultivation of Planctomycetes and their phenomic and genomic characterization uncovers novel biology.</title>
        <authorList>
            <person name="Wiegand S."/>
            <person name="Jogler M."/>
            <person name="Boedeker C."/>
            <person name="Pinto D."/>
            <person name="Vollmers J."/>
            <person name="Rivas-Marin E."/>
            <person name="Kohn T."/>
            <person name="Peeters S.H."/>
            <person name="Heuer A."/>
            <person name="Rast P."/>
            <person name="Oberbeckmann S."/>
            <person name="Bunk B."/>
            <person name="Jeske O."/>
            <person name="Meyerdierks A."/>
            <person name="Storesund J.E."/>
            <person name="Kallscheuer N."/>
            <person name="Luecker S."/>
            <person name="Lage O.M."/>
            <person name="Pohl T."/>
            <person name="Merkel B.J."/>
            <person name="Hornburger P."/>
            <person name="Mueller R.-W."/>
            <person name="Bruemmer F."/>
            <person name="Labrenz M."/>
            <person name="Spormann A.M."/>
            <person name="Op Den Camp H."/>
            <person name="Overmann J."/>
            <person name="Amann R."/>
            <person name="Jetten M.S.M."/>
            <person name="Mascher T."/>
            <person name="Medema M.H."/>
            <person name="Devos D.P."/>
            <person name="Kaster A.-K."/>
            <person name="Ovreas L."/>
            <person name="Rohde M."/>
            <person name="Galperin M.Y."/>
            <person name="Jogler C."/>
        </authorList>
    </citation>
    <scope>NUCLEOTIDE SEQUENCE [LARGE SCALE GENOMIC DNA]</scope>
    <source>
        <strain evidence="1 2">Pla100</strain>
    </source>
</reference>
<dbReference type="AlphaFoldDB" id="A0A5C6ACJ8"/>
<dbReference type="SUPFAM" id="SSF111369">
    <property type="entry name" value="HlyD-like secretion proteins"/>
    <property type="match status" value="1"/>
</dbReference>
<dbReference type="Gene3D" id="2.40.30.170">
    <property type="match status" value="1"/>
</dbReference>
<dbReference type="Gene3D" id="2.40.50.100">
    <property type="match status" value="1"/>
</dbReference>
<dbReference type="OrthoDB" id="9813967at2"/>
<proteinExistence type="predicted"/>